<dbReference type="EnsemblMetazoa" id="Aqu2.1.03759_001">
    <property type="protein sequence ID" value="Aqu2.1.03759_001"/>
    <property type="gene ID" value="Aqu2.1.03759"/>
</dbReference>
<evidence type="ECO:0000313" key="2">
    <source>
        <dbReference type="EnsemblMetazoa" id="Aqu2.1.03759_001"/>
    </source>
</evidence>
<dbReference type="GO" id="GO:0007165">
    <property type="term" value="P:signal transduction"/>
    <property type="evidence" value="ECO:0007669"/>
    <property type="project" value="InterPro"/>
</dbReference>
<proteinExistence type="predicted"/>
<evidence type="ECO:0000259" key="1">
    <source>
        <dbReference type="PROSITE" id="PS50017"/>
    </source>
</evidence>
<sequence length="114" mass="12973">MDRSPSFESFLEAAPTISELKKHVAVDDEKWLDLGVLLEVESTKLKNISSGSATDLDKIGQMFEIWLDTAPKANRKQLLASLREKRIGKSTIADRYEDYLRKIHETSSMLKLSF</sequence>
<reference evidence="2" key="1">
    <citation type="submission" date="2017-05" db="UniProtKB">
        <authorList>
            <consortium name="EnsemblMetazoa"/>
        </authorList>
    </citation>
    <scope>IDENTIFICATION</scope>
</reference>
<accession>A0A1X7SNT8</accession>
<dbReference type="InParanoid" id="A0A1X7SNT8"/>
<organism evidence="2">
    <name type="scientific">Amphimedon queenslandica</name>
    <name type="common">Sponge</name>
    <dbReference type="NCBI Taxonomy" id="400682"/>
    <lineage>
        <taxon>Eukaryota</taxon>
        <taxon>Metazoa</taxon>
        <taxon>Porifera</taxon>
        <taxon>Demospongiae</taxon>
        <taxon>Heteroscleromorpha</taxon>
        <taxon>Haplosclerida</taxon>
        <taxon>Niphatidae</taxon>
        <taxon>Amphimedon</taxon>
    </lineage>
</organism>
<protein>
    <recommendedName>
        <fullName evidence="1">Death domain-containing protein</fullName>
    </recommendedName>
</protein>
<name>A0A1X7SNT8_AMPQE</name>
<dbReference type="AlphaFoldDB" id="A0A1X7SNT8"/>
<feature type="domain" description="Death" evidence="1">
    <location>
        <begin position="29"/>
        <end position="84"/>
    </location>
</feature>
<dbReference type="OrthoDB" id="120976at2759"/>
<dbReference type="InterPro" id="IPR011029">
    <property type="entry name" value="DEATH-like_dom_sf"/>
</dbReference>
<dbReference type="Gene3D" id="1.10.533.10">
    <property type="entry name" value="Death Domain, Fas"/>
    <property type="match status" value="1"/>
</dbReference>
<dbReference type="PROSITE" id="PS50017">
    <property type="entry name" value="DEATH_DOMAIN"/>
    <property type="match status" value="1"/>
</dbReference>
<dbReference type="InterPro" id="IPR000488">
    <property type="entry name" value="Death_dom"/>
</dbReference>